<comment type="caution">
    <text evidence="2">The sequence shown here is derived from an EMBL/GenBank/DDBJ whole genome shotgun (WGS) entry which is preliminary data.</text>
</comment>
<keyword evidence="1" id="KW-0436">Ligase</keyword>
<dbReference type="PANTHER" id="PTHR15004:SF0">
    <property type="entry name" value="GLUTAMYL-TRNA(GLN) AMIDOTRANSFERASE SUBUNIT C, MITOCHONDRIAL"/>
    <property type="match status" value="1"/>
</dbReference>
<dbReference type="GO" id="GO:0006412">
    <property type="term" value="P:translation"/>
    <property type="evidence" value="ECO:0007669"/>
    <property type="project" value="UniProtKB-UniRule"/>
</dbReference>
<protein>
    <recommendedName>
        <fullName evidence="1">Aspartyl/glutamyl-tRNA(Asn/Gln) amidotransferase subunit C</fullName>
        <shortName evidence="1">Asp/Glu-ADT subunit C</shortName>
        <ecNumber evidence="1">6.3.5.-</ecNumber>
    </recommendedName>
</protein>
<dbReference type="AlphaFoldDB" id="A0A932YZ39"/>
<comment type="similarity">
    <text evidence="1">Belongs to the GatC family.</text>
</comment>
<dbReference type="InterPro" id="IPR003837">
    <property type="entry name" value="GatC"/>
</dbReference>
<dbReference type="GO" id="GO:0006450">
    <property type="term" value="P:regulation of translational fidelity"/>
    <property type="evidence" value="ECO:0007669"/>
    <property type="project" value="InterPro"/>
</dbReference>
<dbReference type="Pfam" id="PF02686">
    <property type="entry name" value="GatC"/>
    <property type="match status" value="1"/>
</dbReference>
<dbReference type="GO" id="GO:0005524">
    <property type="term" value="F:ATP binding"/>
    <property type="evidence" value="ECO:0007669"/>
    <property type="project" value="UniProtKB-KW"/>
</dbReference>
<dbReference type="EMBL" id="JACQMI010000013">
    <property type="protein sequence ID" value="MBI4132863.1"/>
    <property type="molecule type" value="Genomic_DNA"/>
</dbReference>
<keyword evidence="1" id="KW-0648">Protein biosynthesis</keyword>
<comment type="catalytic activity">
    <reaction evidence="1">
        <text>L-aspartyl-tRNA(Asn) + L-glutamine + ATP + H2O = L-asparaginyl-tRNA(Asn) + L-glutamate + ADP + phosphate + 2 H(+)</text>
        <dbReference type="Rhea" id="RHEA:14513"/>
        <dbReference type="Rhea" id="RHEA-COMP:9674"/>
        <dbReference type="Rhea" id="RHEA-COMP:9677"/>
        <dbReference type="ChEBI" id="CHEBI:15377"/>
        <dbReference type="ChEBI" id="CHEBI:15378"/>
        <dbReference type="ChEBI" id="CHEBI:29985"/>
        <dbReference type="ChEBI" id="CHEBI:30616"/>
        <dbReference type="ChEBI" id="CHEBI:43474"/>
        <dbReference type="ChEBI" id="CHEBI:58359"/>
        <dbReference type="ChEBI" id="CHEBI:78515"/>
        <dbReference type="ChEBI" id="CHEBI:78516"/>
        <dbReference type="ChEBI" id="CHEBI:456216"/>
    </reaction>
</comment>
<dbReference type="GO" id="GO:0050567">
    <property type="term" value="F:glutaminyl-tRNA synthase (glutamine-hydrolyzing) activity"/>
    <property type="evidence" value="ECO:0007669"/>
    <property type="project" value="UniProtKB-UniRule"/>
</dbReference>
<keyword evidence="1" id="KW-0547">Nucleotide-binding</keyword>
<comment type="catalytic activity">
    <reaction evidence="1">
        <text>L-glutamyl-tRNA(Gln) + L-glutamine + ATP + H2O = L-glutaminyl-tRNA(Gln) + L-glutamate + ADP + phosphate + H(+)</text>
        <dbReference type="Rhea" id="RHEA:17521"/>
        <dbReference type="Rhea" id="RHEA-COMP:9681"/>
        <dbReference type="Rhea" id="RHEA-COMP:9684"/>
        <dbReference type="ChEBI" id="CHEBI:15377"/>
        <dbReference type="ChEBI" id="CHEBI:15378"/>
        <dbReference type="ChEBI" id="CHEBI:29985"/>
        <dbReference type="ChEBI" id="CHEBI:30616"/>
        <dbReference type="ChEBI" id="CHEBI:43474"/>
        <dbReference type="ChEBI" id="CHEBI:58359"/>
        <dbReference type="ChEBI" id="CHEBI:78520"/>
        <dbReference type="ChEBI" id="CHEBI:78521"/>
        <dbReference type="ChEBI" id="CHEBI:456216"/>
    </reaction>
</comment>
<proteinExistence type="inferred from homology"/>
<organism evidence="2 3">
    <name type="scientific">Candidatus Sungiibacteriota bacterium</name>
    <dbReference type="NCBI Taxonomy" id="2750080"/>
    <lineage>
        <taxon>Bacteria</taxon>
        <taxon>Candidatus Sungiibacteriota</taxon>
    </lineage>
</organism>
<dbReference type="HAMAP" id="MF_00122">
    <property type="entry name" value="GatC"/>
    <property type="match status" value="1"/>
</dbReference>
<name>A0A932YZ39_9BACT</name>
<comment type="function">
    <text evidence="1">Allows the formation of correctly charged Asn-tRNA(Asn) or Gln-tRNA(Gln) through the transamidation of misacylated Asp-tRNA(Asn) or Glu-tRNA(Gln) in organisms which lack either or both of asparaginyl-tRNA or glutaminyl-tRNA synthetases. The reaction takes place in the presence of glutamine and ATP through an activated phospho-Asp-tRNA(Asn) or phospho-Glu-tRNA(Gln).</text>
</comment>
<dbReference type="Proteomes" id="UP000756703">
    <property type="component" value="Unassembled WGS sequence"/>
</dbReference>
<evidence type="ECO:0000256" key="1">
    <source>
        <dbReference type="HAMAP-Rule" id="MF_00122"/>
    </source>
</evidence>
<dbReference type="PANTHER" id="PTHR15004">
    <property type="entry name" value="GLUTAMYL-TRNA(GLN) AMIDOTRANSFERASE SUBUNIT C, MITOCHONDRIAL"/>
    <property type="match status" value="1"/>
</dbReference>
<dbReference type="NCBIfam" id="TIGR00135">
    <property type="entry name" value="gatC"/>
    <property type="match status" value="1"/>
</dbReference>
<dbReference type="GO" id="GO:0070681">
    <property type="term" value="P:glutaminyl-tRNAGln biosynthesis via transamidation"/>
    <property type="evidence" value="ECO:0007669"/>
    <property type="project" value="TreeGrafter"/>
</dbReference>
<comment type="subunit">
    <text evidence="1">Heterotrimer of A, B and C subunits.</text>
</comment>
<gene>
    <name evidence="1 2" type="primary">gatC</name>
    <name evidence="2" type="ORF">HY473_02155</name>
</gene>
<accession>A0A932YZ39</accession>
<dbReference type="EC" id="6.3.5.-" evidence="1"/>
<dbReference type="Gene3D" id="1.10.20.60">
    <property type="entry name" value="Glu-tRNAGln amidotransferase C subunit, N-terminal domain"/>
    <property type="match status" value="1"/>
</dbReference>
<evidence type="ECO:0000313" key="2">
    <source>
        <dbReference type="EMBL" id="MBI4132863.1"/>
    </source>
</evidence>
<keyword evidence="1" id="KW-0067">ATP-binding</keyword>
<dbReference type="InterPro" id="IPR036113">
    <property type="entry name" value="Asp/Glu-ADT_sf_sub_c"/>
</dbReference>
<sequence>MSISPKEILHIAHLARIELAPGEREKFKEELSRILEFVAKLNELDISGVKPLTGGTELENVMRADEPSRTGGEREVGADLIARAPQTRRGFVEVKAVFERE</sequence>
<evidence type="ECO:0000313" key="3">
    <source>
        <dbReference type="Proteomes" id="UP000756703"/>
    </source>
</evidence>
<dbReference type="SUPFAM" id="SSF141000">
    <property type="entry name" value="Glu-tRNAGln amidotransferase C subunit"/>
    <property type="match status" value="1"/>
</dbReference>
<reference evidence="2" key="1">
    <citation type="submission" date="2020-07" db="EMBL/GenBank/DDBJ databases">
        <title>Huge and variable diversity of episymbiotic CPR bacteria and DPANN archaea in groundwater ecosystems.</title>
        <authorList>
            <person name="He C.Y."/>
            <person name="Keren R."/>
            <person name="Whittaker M."/>
            <person name="Farag I.F."/>
            <person name="Doudna J."/>
            <person name="Cate J.H.D."/>
            <person name="Banfield J.F."/>
        </authorList>
    </citation>
    <scope>NUCLEOTIDE SEQUENCE</scope>
    <source>
        <strain evidence="2">NC_groundwater_1225_Ag_S-0.1um_56_177</strain>
    </source>
</reference>